<dbReference type="KEGG" id="tum:CBW65_13000"/>
<proteinExistence type="predicted"/>
<dbReference type="OrthoDB" id="2381947at2"/>
<reference evidence="2" key="1">
    <citation type="submission" date="2017-05" db="EMBL/GenBank/DDBJ databases">
        <authorList>
            <person name="Sung H."/>
        </authorList>
    </citation>
    <scope>NUCLEOTIDE SEQUENCE [LARGE SCALE GENOMIC DNA]</scope>
    <source>
        <strain evidence="2">AR23208</strain>
    </source>
</reference>
<sequence length="89" mass="10288">MTYQATIHIQPRGERAMQVATAHVTFLNGGMQLYEIETLDGMQWEGPVEADEMGRMLESAYLVLLEDGRKYRVAAQEFSDKWYTQRLQS</sequence>
<dbReference type="RefSeq" id="WP_087457214.1">
    <property type="nucleotide sequence ID" value="NZ_CP021434.1"/>
</dbReference>
<dbReference type="EMBL" id="CP021434">
    <property type="protein sequence ID" value="ARU61845.1"/>
    <property type="molecule type" value="Genomic_DNA"/>
</dbReference>
<dbReference type="AlphaFoldDB" id="A0A1Y0IQX6"/>
<evidence type="ECO:0000313" key="1">
    <source>
        <dbReference type="EMBL" id="ARU61845.1"/>
    </source>
</evidence>
<accession>A0A1Y0IQX6</accession>
<gene>
    <name evidence="1" type="ORF">CBW65_13000</name>
</gene>
<protein>
    <submittedName>
        <fullName evidence="1">Uncharacterized protein</fullName>
    </submittedName>
</protein>
<organism evidence="1 2">
    <name type="scientific">Tumebacillus avium</name>
    <dbReference type="NCBI Taxonomy" id="1903704"/>
    <lineage>
        <taxon>Bacteria</taxon>
        <taxon>Bacillati</taxon>
        <taxon>Bacillota</taxon>
        <taxon>Bacilli</taxon>
        <taxon>Bacillales</taxon>
        <taxon>Alicyclobacillaceae</taxon>
        <taxon>Tumebacillus</taxon>
    </lineage>
</organism>
<keyword evidence="2" id="KW-1185">Reference proteome</keyword>
<name>A0A1Y0IQX6_9BACL</name>
<evidence type="ECO:0000313" key="2">
    <source>
        <dbReference type="Proteomes" id="UP000195437"/>
    </source>
</evidence>
<dbReference type="Proteomes" id="UP000195437">
    <property type="component" value="Chromosome"/>
</dbReference>